<comment type="caution">
    <text evidence="3">The sequence shown here is derived from an EMBL/GenBank/DDBJ whole genome shotgun (WGS) entry which is preliminary data.</text>
</comment>
<keyword evidence="4" id="KW-1185">Reference proteome</keyword>
<dbReference type="EMBL" id="JAEACQ010000349">
    <property type="protein sequence ID" value="MBL7632768.1"/>
    <property type="molecule type" value="Genomic_DNA"/>
</dbReference>
<dbReference type="PANTHER" id="PTHR34075">
    <property type="entry name" value="BLR3430 PROTEIN"/>
    <property type="match status" value="1"/>
</dbReference>
<protein>
    <submittedName>
        <fullName evidence="3">OB-fold domain-containing protein</fullName>
    </submittedName>
</protein>
<dbReference type="Pfam" id="PF01796">
    <property type="entry name" value="OB_ChsH2_C"/>
    <property type="match status" value="1"/>
</dbReference>
<dbReference type="Pfam" id="PF12172">
    <property type="entry name" value="zf-ChsH2"/>
    <property type="match status" value="1"/>
</dbReference>
<gene>
    <name evidence="3" type="ORF">I7412_37570</name>
</gene>
<dbReference type="InterPro" id="IPR022002">
    <property type="entry name" value="ChsH2_Znr"/>
</dbReference>
<dbReference type="PANTHER" id="PTHR34075:SF5">
    <property type="entry name" value="BLR3430 PROTEIN"/>
    <property type="match status" value="1"/>
</dbReference>
<proteinExistence type="predicted"/>
<dbReference type="SUPFAM" id="SSF50249">
    <property type="entry name" value="Nucleic acid-binding proteins"/>
    <property type="match status" value="1"/>
</dbReference>
<organism evidence="3 4">
    <name type="scientific">Frankia nepalensis</name>
    <dbReference type="NCBI Taxonomy" id="1836974"/>
    <lineage>
        <taxon>Bacteria</taxon>
        <taxon>Bacillati</taxon>
        <taxon>Actinomycetota</taxon>
        <taxon>Actinomycetes</taxon>
        <taxon>Frankiales</taxon>
        <taxon>Frankiaceae</taxon>
        <taxon>Frankia</taxon>
    </lineage>
</organism>
<evidence type="ECO:0000259" key="2">
    <source>
        <dbReference type="Pfam" id="PF12172"/>
    </source>
</evidence>
<sequence length="132" mass="14431">MTTASTVSPWDDAIFWEGVDGGRLLLARCARCSRIQHPPSPMCPSCGSVSWDVQESSGKGRLHSWIVSHHPSRPDAEPRVVVLVDLDDGVRFVSNLHNVQLDEIQVDMPVEVTFQLVGDTVLPLFTRPGGGT</sequence>
<evidence type="ECO:0000313" key="4">
    <source>
        <dbReference type="Proteomes" id="UP000604475"/>
    </source>
</evidence>
<feature type="domain" description="ChsH2 rubredoxin-like zinc ribbon" evidence="2">
    <location>
        <begin position="16"/>
        <end position="48"/>
    </location>
</feature>
<dbReference type="InterPro" id="IPR052513">
    <property type="entry name" value="Thioester_dehydratase-like"/>
</dbReference>
<dbReference type="InterPro" id="IPR012340">
    <property type="entry name" value="NA-bd_OB-fold"/>
</dbReference>
<accession>A0A937RTZ8</accession>
<feature type="domain" description="ChsH2 C-terminal OB-fold" evidence="1">
    <location>
        <begin position="54"/>
        <end position="115"/>
    </location>
</feature>
<dbReference type="InterPro" id="IPR002878">
    <property type="entry name" value="ChsH2_C"/>
</dbReference>
<evidence type="ECO:0000313" key="3">
    <source>
        <dbReference type="EMBL" id="MBL7632768.1"/>
    </source>
</evidence>
<dbReference type="Proteomes" id="UP000604475">
    <property type="component" value="Unassembled WGS sequence"/>
</dbReference>
<dbReference type="AlphaFoldDB" id="A0A937RTZ8"/>
<evidence type="ECO:0000259" key="1">
    <source>
        <dbReference type="Pfam" id="PF01796"/>
    </source>
</evidence>
<reference evidence="3" key="1">
    <citation type="submission" date="2020-12" db="EMBL/GenBank/DDBJ databases">
        <title>Genomic characterization of non-nitrogen-fixing Frankia strains.</title>
        <authorList>
            <person name="Carlos-Shanley C."/>
            <person name="Guerra T."/>
            <person name="Hahn D."/>
        </authorList>
    </citation>
    <scope>NUCLEOTIDE SEQUENCE</scope>
    <source>
        <strain evidence="3">CN6</strain>
    </source>
</reference>
<dbReference type="Gene3D" id="6.10.30.10">
    <property type="match status" value="1"/>
</dbReference>
<dbReference type="RefSeq" id="WP_203004124.1">
    <property type="nucleotide sequence ID" value="NZ_JADWYU010000207.1"/>
</dbReference>
<name>A0A937RTZ8_9ACTN</name>